<accession>A0A3G5AHT1</accession>
<organism evidence="1">
    <name type="scientific">Sylvanvirus sp</name>
    <dbReference type="NCBI Taxonomy" id="2487774"/>
    <lineage>
        <taxon>Viruses</taxon>
    </lineage>
</organism>
<proteinExistence type="predicted"/>
<gene>
    <name evidence="1" type="ORF">Sylvanvirus9_2</name>
</gene>
<dbReference type="EMBL" id="MK072515">
    <property type="protein sequence ID" value="AYV86772.1"/>
    <property type="molecule type" value="Genomic_DNA"/>
</dbReference>
<name>A0A3G5AHT1_9VIRU</name>
<protein>
    <submittedName>
        <fullName evidence="1">Uncharacterized protein</fullName>
    </submittedName>
</protein>
<sequence length="132" mass="15567">MSDDIKQSSECPLLNKNRQRRQNKYMKTRYGNSLLDIELQNEILTLDICNYAVRNIGVDKEYKIVITVSPYKSLANCNETIEQSEIVEYVLRKLKYLNCICKPDLEDVIISLDMSPWTRQGCREHREFKQSK</sequence>
<reference evidence="1" key="1">
    <citation type="submission" date="2018-10" db="EMBL/GenBank/DDBJ databases">
        <title>Hidden diversity of soil giant viruses.</title>
        <authorList>
            <person name="Schulz F."/>
            <person name="Alteio L."/>
            <person name="Goudeau D."/>
            <person name="Ryan E.M."/>
            <person name="Malmstrom R.R."/>
            <person name="Blanchard J."/>
            <person name="Woyke T."/>
        </authorList>
    </citation>
    <scope>NUCLEOTIDE SEQUENCE</scope>
    <source>
        <strain evidence="1">SYV1</strain>
    </source>
</reference>
<evidence type="ECO:0000313" key="1">
    <source>
        <dbReference type="EMBL" id="AYV86772.1"/>
    </source>
</evidence>